<evidence type="ECO:0000256" key="5">
    <source>
        <dbReference type="ARBA" id="ARBA00022692"/>
    </source>
</evidence>
<dbReference type="Gene3D" id="2.40.170.20">
    <property type="entry name" value="TonB-dependent receptor, beta-barrel domain"/>
    <property type="match status" value="2"/>
</dbReference>
<dbReference type="InterPro" id="IPR039426">
    <property type="entry name" value="TonB-dep_rcpt-like"/>
</dbReference>
<name>A0ABY8NE64_9GAMM</name>
<feature type="region of interest" description="Disordered" evidence="13">
    <location>
        <begin position="759"/>
        <end position="779"/>
    </location>
</feature>
<keyword evidence="5 11" id="KW-0812">Transmembrane</keyword>
<keyword evidence="9 11" id="KW-0472">Membrane</keyword>
<evidence type="ECO:0000256" key="14">
    <source>
        <dbReference type="SAM" id="SignalP"/>
    </source>
</evidence>
<evidence type="ECO:0000256" key="9">
    <source>
        <dbReference type="ARBA" id="ARBA00023136"/>
    </source>
</evidence>
<evidence type="ECO:0000313" key="17">
    <source>
        <dbReference type="EMBL" id="WGL17083.1"/>
    </source>
</evidence>
<keyword evidence="6" id="KW-0408">Iron</keyword>
<evidence type="ECO:0000256" key="1">
    <source>
        <dbReference type="ARBA" id="ARBA00004571"/>
    </source>
</evidence>
<evidence type="ECO:0000256" key="7">
    <source>
        <dbReference type="ARBA" id="ARBA00023065"/>
    </source>
</evidence>
<evidence type="ECO:0000256" key="10">
    <source>
        <dbReference type="ARBA" id="ARBA00023237"/>
    </source>
</evidence>
<dbReference type="PANTHER" id="PTHR32552:SF81">
    <property type="entry name" value="TONB-DEPENDENT OUTER MEMBRANE RECEPTOR"/>
    <property type="match status" value="1"/>
</dbReference>
<comment type="similarity">
    <text evidence="11 12">Belongs to the TonB-dependent receptor family.</text>
</comment>
<dbReference type="InterPro" id="IPR036942">
    <property type="entry name" value="Beta-barrel_TonB_sf"/>
</dbReference>
<accession>A0ABY8NE64</accession>
<dbReference type="PANTHER" id="PTHR32552">
    <property type="entry name" value="FERRICHROME IRON RECEPTOR-RELATED"/>
    <property type="match status" value="1"/>
</dbReference>
<keyword evidence="3 11" id="KW-1134">Transmembrane beta strand</keyword>
<organism evidence="17 18">
    <name type="scientific">Microbulbifer bruguierae</name>
    <dbReference type="NCBI Taxonomy" id="3029061"/>
    <lineage>
        <taxon>Bacteria</taxon>
        <taxon>Pseudomonadati</taxon>
        <taxon>Pseudomonadota</taxon>
        <taxon>Gammaproteobacteria</taxon>
        <taxon>Cellvibrionales</taxon>
        <taxon>Microbulbiferaceae</taxon>
        <taxon>Microbulbifer</taxon>
    </lineage>
</organism>
<dbReference type="RefSeq" id="WP_280320898.1">
    <property type="nucleotide sequence ID" value="NZ_CP118605.1"/>
</dbReference>
<gene>
    <name evidence="17" type="ORF">PVT68_01990</name>
</gene>
<dbReference type="SUPFAM" id="SSF56935">
    <property type="entry name" value="Porins"/>
    <property type="match status" value="1"/>
</dbReference>
<evidence type="ECO:0000256" key="8">
    <source>
        <dbReference type="ARBA" id="ARBA00023077"/>
    </source>
</evidence>
<evidence type="ECO:0000259" key="15">
    <source>
        <dbReference type="Pfam" id="PF00593"/>
    </source>
</evidence>
<sequence>MMYDADLSGKNRFFSLSTLSAAIAVTTALSAAASAAEIEEVVVTAQKRAENLQDVPIAISAFTGDSMKAMGVKNLTDLGKFTPGVEMNNDTPLQPTYSVRGIETGDFTVGSDPAVAVYVDGVYTGRGAGAEIPLADIERVEVLKGPQGTLFGRNATGGAIHIISKKPQADDTTELNLTAGNYGRQSTDLLINRQLSDTVYTRFTASTNRRDSFADNISAENDFTVGNIDTQTYRASLLWEASPNTEVLFRADYGIMDQGSALRSSIVPTLQADGGGTDVFGDYALDTPTIEDRDSWGGSVTVTHDFEDFSFTSITAYRGFEAHLQQDEDGTDNADYMFGSANFDDQTQFSQEFRLNGATDTLKWTLGASYSREELEHVTDAYFTAGSLESFALYEGIKGSEQLQQVLAAAFQVAAPETQTEIEDLAAKARAAMAAGALPGMPEGSAVTEVVYGLLMNSQDFQQQIAAQLAPLNAMLGTNFGAQNLSRADMMASLMSGIAPWVAADTPWNESVLNTGDYRSAAIYGDVTWSITDKMDLTVGARYTADEKDFTINSAYQNSLPVALVGTVGLVDDNGNPVQITLPNGAVLDSITLPGVVLGQSFGMAFNNNGAPVLNEKLSDSWSDLSGRIVLDYRWNDDVMTFVSLADGFKAGGFNSFTVAEGIDPSFDQESVTNLEIGLKSSLFDNAVRFNASVFAYDYKNLQQLDLVGAPIPNYYLRNADAEGRGAEFEVQWAATDNLFVAGNYSYLHTEYTRYTLLDQPPVNEGPEDDRTGQPRVGTPENKFNILAEYTWELGSGGDVVLRGDYNWTGERVGSVSDPARVIPDYQLMNLRAGWNSASDRYSAALWVQNVTDEEIAGGYGGTGAAIGASPAWRFMPRMYGADFTVRF</sequence>
<feature type="signal peptide" evidence="14">
    <location>
        <begin position="1"/>
        <end position="35"/>
    </location>
</feature>
<protein>
    <submittedName>
        <fullName evidence="17">TonB-dependent receptor</fullName>
    </submittedName>
</protein>
<evidence type="ECO:0000256" key="3">
    <source>
        <dbReference type="ARBA" id="ARBA00022452"/>
    </source>
</evidence>
<dbReference type="InterPro" id="IPR000531">
    <property type="entry name" value="Beta-barrel_TonB"/>
</dbReference>
<keyword evidence="4" id="KW-0410">Iron transport</keyword>
<evidence type="ECO:0000259" key="16">
    <source>
        <dbReference type="Pfam" id="PF07715"/>
    </source>
</evidence>
<evidence type="ECO:0000256" key="2">
    <source>
        <dbReference type="ARBA" id="ARBA00022448"/>
    </source>
</evidence>
<proteinExistence type="inferred from homology"/>
<feature type="domain" description="TonB-dependent receptor plug" evidence="16">
    <location>
        <begin position="52"/>
        <end position="159"/>
    </location>
</feature>
<keyword evidence="18" id="KW-1185">Reference proteome</keyword>
<feature type="chain" id="PRO_5047038037" evidence="14">
    <location>
        <begin position="36"/>
        <end position="888"/>
    </location>
</feature>
<keyword evidence="2 11" id="KW-0813">Transport</keyword>
<feature type="domain" description="TonB-dependent receptor-like beta-barrel" evidence="15">
    <location>
        <begin position="321"/>
        <end position="851"/>
    </location>
</feature>
<keyword evidence="14" id="KW-0732">Signal</keyword>
<keyword evidence="8 12" id="KW-0798">TonB box</keyword>
<evidence type="ECO:0000256" key="13">
    <source>
        <dbReference type="SAM" id="MobiDB-lite"/>
    </source>
</evidence>
<evidence type="ECO:0000256" key="11">
    <source>
        <dbReference type="PROSITE-ProRule" id="PRU01360"/>
    </source>
</evidence>
<dbReference type="EMBL" id="CP118605">
    <property type="protein sequence ID" value="WGL17083.1"/>
    <property type="molecule type" value="Genomic_DNA"/>
</dbReference>
<dbReference type="InterPro" id="IPR012910">
    <property type="entry name" value="Plug_dom"/>
</dbReference>
<comment type="subcellular location">
    <subcellularLocation>
        <location evidence="1 11">Cell outer membrane</location>
        <topology evidence="1 11">Multi-pass membrane protein</topology>
    </subcellularLocation>
</comment>
<dbReference type="Proteomes" id="UP001236500">
    <property type="component" value="Chromosome"/>
</dbReference>
<reference evidence="17 18" key="1">
    <citation type="submission" date="2023-02" db="EMBL/GenBank/DDBJ databases">
        <title>Description and genomic characterization of Microbulbifer bruguierae sp. nov., isolated from the sediment of mangrove plant Bruguiera sexangula.</title>
        <authorList>
            <person name="Long M."/>
        </authorList>
    </citation>
    <scope>NUCLEOTIDE SEQUENCE [LARGE SCALE GENOMIC DNA]</scope>
    <source>
        <strain evidence="17 18">H12</strain>
    </source>
</reference>
<dbReference type="Pfam" id="PF00593">
    <property type="entry name" value="TonB_dep_Rec_b-barrel"/>
    <property type="match status" value="1"/>
</dbReference>
<evidence type="ECO:0000313" key="18">
    <source>
        <dbReference type="Proteomes" id="UP001236500"/>
    </source>
</evidence>
<dbReference type="PROSITE" id="PS52016">
    <property type="entry name" value="TONB_DEPENDENT_REC_3"/>
    <property type="match status" value="1"/>
</dbReference>
<evidence type="ECO:0000256" key="6">
    <source>
        <dbReference type="ARBA" id="ARBA00023004"/>
    </source>
</evidence>
<evidence type="ECO:0000256" key="4">
    <source>
        <dbReference type="ARBA" id="ARBA00022496"/>
    </source>
</evidence>
<evidence type="ECO:0000256" key="12">
    <source>
        <dbReference type="RuleBase" id="RU003357"/>
    </source>
</evidence>
<keyword evidence="10 11" id="KW-0998">Cell outer membrane</keyword>
<keyword evidence="17" id="KW-0675">Receptor</keyword>
<keyword evidence="7" id="KW-0406">Ion transport</keyword>
<dbReference type="Pfam" id="PF07715">
    <property type="entry name" value="Plug"/>
    <property type="match status" value="1"/>
</dbReference>